<organism evidence="4 5">
    <name type="scientific">Alcanivorax hongdengensis A-11-3</name>
    <dbReference type="NCBI Taxonomy" id="1177179"/>
    <lineage>
        <taxon>Bacteria</taxon>
        <taxon>Pseudomonadati</taxon>
        <taxon>Pseudomonadota</taxon>
        <taxon>Gammaproteobacteria</taxon>
        <taxon>Oceanospirillales</taxon>
        <taxon>Alcanivoracaceae</taxon>
        <taxon>Alcanivorax</taxon>
    </lineage>
</organism>
<name>L0WGP0_9GAMM</name>
<dbReference type="SUPFAM" id="SSF51126">
    <property type="entry name" value="Pectin lyase-like"/>
    <property type="match status" value="2"/>
</dbReference>
<dbReference type="NCBIfam" id="NF041518">
    <property type="entry name" value="choice_anch_Q"/>
    <property type="match status" value="1"/>
</dbReference>
<dbReference type="OrthoDB" id="6071517at2"/>
<evidence type="ECO:0000256" key="1">
    <source>
        <dbReference type="SAM" id="MobiDB-lite"/>
    </source>
</evidence>
<feature type="chain" id="PRO_5003948004" description="CSLREA domain-containing protein" evidence="3">
    <location>
        <begin position="24"/>
        <end position="1454"/>
    </location>
</feature>
<keyword evidence="2" id="KW-0812">Transmembrane</keyword>
<dbReference type="Pfam" id="PF17963">
    <property type="entry name" value="Big_9"/>
    <property type="match status" value="1"/>
</dbReference>
<dbReference type="InterPro" id="IPR059226">
    <property type="entry name" value="Choice_anch_Q_dom"/>
</dbReference>
<dbReference type="PANTHER" id="PTHR11319:SF35">
    <property type="entry name" value="OUTER MEMBRANE PROTEIN PMPC-RELATED"/>
    <property type="match status" value="1"/>
</dbReference>
<evidence type="ECO:0000256" key="2">
    <source>
        <dbReference type="SAM" id="Phobius"/>
    </source>
</evidence>
<keyword evidence="5" id="KW-1185">Reference proteome</keyword>
<evidence type="ECO:0008006" key="6">
    <source>
        <dbReference type="Google" id="ProtNLM"/>
    </source>
</evidence>
<reference evidence="4 5" key="1">
    <citation type="journal article" date="2012" name="J. Bacteriol.">
        <title>Genome Sequence of the Alkane-Degrading Bacterium Alcanivorax hongdengensis Type Strain A-11-3.</title>
        <authorList>
            <person name="Lai Q."/>
            <person name="Shao Z."/>
        </authorList>
    </citation>
    <scope>NUCLEOTIDE SEQUENCE [LARGE SCALE GENOMIC DNA]</scope>
    <source>
        <strain evidence="4 5">A-11-3</strain>
    </source>
</reference>
<feature type="transmembrane region" description="Helical" evidence="2">
    <location>
        <begin position="1427"/>
        <end position="1446"/>
    </location>
</feature>
<keyword evidence="2" id="KW-0472">Membrane</keyword>
<comment type="caution">
    <text evidence="4">The sequence shown here is derived from an EMBL/GenBank/DDBJ whole genome shotgun (WGS) entry which is preliminary data.</text>
</comment>
<evidence type="ECO:0000256" key="3">
    <source>
        <dbReference type="SAM" id="SignalP"/>
    </source>
</evidence>
<dbReference type="Gene3D" id="2.160.20.20">
    <property type="match status" value="1"/>
</dbReference>
<proteinExistence type="predicted"/>
<evidence type="ECO:0000313" key="5">
    <source>
        <dbReference type="Proteomes" id="UP000010164"/>
    </source>
</evidence>
<evidence type="ECO:0000313" key="4">
    <source>
        <dbReference type="EMBL" id="EKF74980.1"/>
    </source>
</evidence>
<accession>L0WGP0</accession>
<keyword evidence="3" id="KW-0732">Signal</keyword>
<dbReference type="RefSeq" id="WP_008928381.1">
    <property type="nucleotide sequence ID" value="NZ_AMRJ01000006.1"/>
</dbReference>
<keyword evidence="2" id="KW-1133">Transmembrane helix</keyword>
<dbReference type="Proteomes" id="UP000010164">
    <property type="component" value="Unassembled WGS sequence"/>
</dbReference>
<dbReference type="STRING" id="1177179.A11A3_05986"/>
<protein>
    <recommendedName>
        <fullName evidence="6">CSLREA domain-containing protein</fullName>
    </recommendedName>
</protein>
<feature type="region of interest" description="Disordered" evidence="1">
    <location>
        <begin position="1073"/>
        <end position="1100"/>
    </location>
</feature>
<sequence length="1454" mass="151074">MRYPGLRLCLAGCAFLFAATSHATTYDIDTTSDVAIPEPVREGSGEDMVYGVHPATEDGKCSLREALYAIAYQTIVDGCEAGTGSDVIKLQEDKVYTLTEGQLPVGGGKKVKFDVDNSGEEPVKTPVSDPANDTAISPIVTIQLALDSFEEADDKVKPQISAAGNSRLILLNDGATLTLTNLTLTDGNAASEMANNGGLIHASSTLTLGEGTELQNGTAANGGAIYMDAGSALTFTSGSRFDNNTASGNGSVIATSDTFDGAIIGYQFYMAGNMASATGGTVYLDGEPDTDVYLGMTNGTITGNDGGVIKVVAAHHYTAFQNMTIAFNGGVALDIPASVFDDPADEETTDQILHTALIGNDSACAGSALDDSTADDTDARLLYTITDDSNCPQPQEGVPVTDQPNMAQSDVLTGADNDGNRLVCDPSASGIGACKPLPAESLGGPFPGFLPTPDTQISGYDPMDPAATASLFNRASPQNVTSDLCADDDMRGQPRGGAGGRCDVGAVEFLRGLAQADEIEMISGTTSVGDVLDNDRNDAEVDCSLVPSGKPCLNIFVAPAKGSAIPVYRCKNPSGETVTAVSVQVPTCPDPNDRIYPYIQYTPASSFHGVDTLRYEVAREAFIGGADADQDQNALTNFVADPASGLTDSDSIGGGPMAPLALLGMLLAGLWRRHRLGVSSLLLLASVSATAADIKVDSLTDTNPPVTNDGVCSLREAVNNAAGANPSPDCEFGDKGSDQIILPAGDIQLVASLQVSGGGVTFVGKGARDDDSSDDDDTLTRLLGDGSFRLVTVTAPVSSGYPGVTFRYLSLENGHAAGSGDDGLGGVILTGGSVSFDRVVLRNNQADVSGGVAYILSNAGNDKDISFDRTYATGNSAGEDGGVLSTVTQNAERVDLSITNSTFESNSAVDRGGVLDPNLVKGATALVSNSTFFNNSAPNGSALDLDGLAINTYLLNLTLVSNTGGNGLELGDSSAKVTLSNSIIVDSGAACSSGSGALSTSVFNLFSAAECAVTSEGTSSDNTANSADASLFTATLQGEQDGASSYLPPYLPVADPAAELSAATPLVVNAGSDEDLASGTSSPTHCRSTDLRGVARNSGDRCDRGAYEYQQITAGDDEGDNSGTPDRRVLIDIFDNDLPSDGAEIQLVDTNVDPADFLSGRLAFENAEAQVIAGETEVVGTGETFTQDPDIPSRYTLSNGAMVDLVWRYYNESVDGYDVRCGQPLPQAFIDANDDDYSDGDVAKDCVLLYTPADNGKIANASDPSKDNVCLVNDDTVDQDEIGNQPNLYLLYQFTDNASPAQTSDQASVTMTLSNKAPKITGQTVVNQPGQKVVFTVKATDPDGDDSSINWNTLRVKDEPSFSKRNPNTHQAEGVGVIVDTVKHQVTYIPDSNFQTFKDTFTMVVDDNCGGTSKTATFTITYPHDDASAGSGSFGAMMLGILLLLFRRRRFSGL</sequence>
<dbReference type="InterPro" id="IPR012332">
    <property type="entry name" value="Autotransporter_pectin_lyase_C"/>
</dbReference>
<gene>
    <name evidence="4" type="ORF">A11A3_05986</name>
</gene>
<dbReference type="PANTHER" id="PTHR11319">
    <property type="entry name" value="G PROTEIN-COUPLED RECEPTOR-RELATED"/>
    <property type="match status" value="1"/>
</dbReference>
<dbReference type="EMBL" id="AMRJ01000006">
    <property type="protein sequence ID" value="EKF74980.1"/>
    <property type="molecule type" value="Genomic_DNA"/>
</dbReference>
<feature type="signal peptide" evidence="3">
    <location>
        <begin position="1"/>
        <end position="23"/>
    </location>
</feature>
<dbReference type="PATRIC" id="fig|1177179.3.peg.1202"/>
<dbReference type="InterPro" id="IPR011050">
    <property type="entry name" value="Pectin_lyase_fold/virulence"/>
</dbReference>